<dbReference type="Proteomes" id="UP001215598">
    <property type="component" value="Unassembled WGS sequence"/>
</dbReference>
<proteinExistence type="predicted"/>
<evidence type="ECO:0000259" key="1">
    <source>
        <dbReference type="PROSITE" id="PS50181"/>
    </source>
</evidence>
<organism evidence="2 3">
    <name type="scientific">Mycena metata</name>
    <dbReference type="NCBI Taxonomy" id="1033252"/>
    <lineage>
        <taxon>Eukaryota</taxon>
        <taxon>Fungi</taxon>
        <taxon>Dikarya</taxon>
        <taxon>Basidiomycota</taxon>
        <taxon>Agaricomycotina</taxon>
        <taxon>Agaricomycetes</taxon>
        <taxon>Agaricomycetidae</taxon>
        <taxon>Agaricales</taxon>
        <taxon>Marasmiineae</taxon>
        <taxon>Mycenaceae</taxon>
        <taxon>Mycena</taxon>
    </lineage>
</organism>
<sequence length="258" mass="29539">MSSIPEFPEDTLLDLTKHLDVADLISLLSTCRAIRKAQLHKTLWIDALIRIRDIERQPYPLSNVKDLSTLSLHQLQRAAYQANQLMKNWRSDNPRPTSIRHFELPLEPWDQYFCLPGTPFIVTDTEGCMDCWDFRTGERVAHLEIPGLYLGKVRPCMEEEGKALICGSTGYGHKRLVAICIDYRDHAHVLLSHVVSPPTPLVDGWNWEPFYINPGIAGFSGRGYTMTWSMDPNAQPLQHEHEFEGEQTVESICFSHCH</sequence>
<name>A0AAD7MQ91_9AGAR</name>
<dbReference type="InterPro" id="IPR036047">
    <property type="entry name" value="F-box-like_dom_sf"/>
</dbReference>
<dbReference type="EMBL" id="JARKIB010000189">
    <property type="protein sequence ID" value="KAJ7726131.1"/>
    <property type="molecule type" value="Genomic_DNA"/>
</dbReference>
<evidence type="ECO:0000313" key="2">
    <source>
        <dbReference type="EMBL" id="KAJ7726131.1"/>
    </source>
</evidence>
<dbReference type="InterPro" id="IPR001810">
    <property type="entry name" value="F-box_dom"/>
</dbReference>
<protein>
    <recommendedName>
        <fullName evidence="1">F-box domain-containing protein</fullName>
    </recommendedName>
</protein>
<dbReference type="SUPFAM" id="SSF81383">
    <property type="entry name" value="F-box domain"/>
    <property type="match status" value="1"/>
</dbReference>
<reference evidence="2" key="1">
    <citation type="submission" date="2023-03" db="EMBL/GenBank/DDBJ databases">
        <title>Massive genome expansion in bonnet fungi (Mycena s.s.) driven by repeated elements and novel gene families across ecological guilds.</title>
        <authorList>
            <consortium name="Lawrence Berkeley National Laboratory"/>
            <person name="Harder C.B."/>
            <person name="Miyauchi S."/>
            <person name="Viragh M."/>
            <person name="Kuo A."/>
            <person name="Thoen E."/>
            <person name="Andreopoulos B."/>
            <person name="Lu D."/>
            <person name="Skrede I."/>
            <person name="Drula E."/>
            <person name="Henrissat B."/>
            <person name="Morin E."/>
            <person name="Kohler A."/>
            <person name="Barry K."/>
            <person name="LaButti K."/>
            <person name="Morin E."/>
            <person name="Salamov A."/>
            <person name="Lipzen A."/>
            <person name="Mereny Z."/>
            <person name="Hegedus B."/>
            <person name="Baldrian P."/>
            <person name="Stursova M."/>
            <person name="Weitz H."/>
            <person name="Taylor A."/>
            <person name="Grigoriev I.V."/>
            <person name="Nagy L.G."/>
            <person name="Martin F."/>
            <person name="Kauserud H."/>
        </authorList>
    </citation>
    <scope>NUCLEOTIDE SEQUENCE</scope>
    <source>
        <strain evidence="2">CBHHK182m</strain>
    </source>
</reference>
<comment type="caution">
    <text evidence="2">The sequence shown here is derived from an EMBL/GenBank/DDBJ whole genome shotgun (WGS) entry which is preliminary data.</text>
</comment>
<gene>
    <name evidence="2" type="ORF">B0H16DRAFT_1735832</name>
</gene>
<keyword evidence="3" id="KW-1185">Reference proteome</keyword>
<dbReference type="AlphaFoldDB" id="A0AAD7MQ91"/>
<accession>A0AAD7MQ91</accession>
<feature type="domain" description="F-box" evidence="1">
    <location>
        <begin position="1"/>
        <end position="47"/>
    </location>
</feature>
<dbReference type="PROSITE" id="PS50181">
    <property type="entry name" value="FBOX"/>
    <property type="match status" value="1"/>
</dbReference>
<evidence type="ECO:0000313" key="3">
    <source>
        <dbReference type="Proteomes" id="UP001215598"/>
    </source>
</evidence>